<dbReference type="AlphaFoldDB" id="A0A8K0RJG8"/>
<protein>
    <submittedName>
        <fullName evidence="1">Uncharacterized protein</fullName>
    </submittedName>
</protein>
<dbReference type="OrthoDB" id="10256055at2759"/>
<organism evidence="1 2">
    <name type="scientific">Fusarium tricinctum</name>
    <dbReference type="NCBI Taxonomy" id="61284"/>
    <lineage>
        <taxon>Eukaryota</taxon>
        <taxon>Fungi</taxon>
        <taxon>Dikarya</taxon>
        <taxon>Ascomycota</taxon>
        <taxon>Pezizomycotina</taxon>
        <taxon>Sordariomycetes</taxon>
        <taxon>Hypocreomycetidae</taxon>
        <taxon>Hypocreales</taxon>
        <taxon>Nectriaceae</taxon>
        <taxon>Fusarium</taxon>
        <taxon>Fusarium tricinctum species complex</taxon>
    </lineage>
</organism>
<evidence type="ECO:0000313" key="2">
    <source>
        <dbReference type="Proteomes" id="UP000813427"/>
    </source>
</evidence>
<comment type="caution">
    <text evidence="1">The sequence shown here is derived from an EMBL/GenBank/DDBJ whole genome shotgun (WGS) entry which is preliminary data.</text>
</comment>
<dbReference type="PANTHER" id="PTHR41677:SF1">
    <property type="entry name" value="FE2OG DIOXYGENASE DOMAIN-CONTAINING PROTEIN"/>
    <property type="match status" value="1"/>
</dbReference>
<dbReference type="PANTHER" id="PTHR41677">
    <property type="entry name" value="YALI0B19030P"/>
    <property type="match status" value="1"/>
</dbReference>
<name>A0A8K0RJG8_9HYPO</name>
<evidence type="ECO:0000313" key="1">
    <source>
        <dbReference type="EMBL" id="KAH7232791.1"/>
    </source>
</evidence>
<dbReference type="Proteomes" id="UP000813427">
    <property type="component" value="Unassembled WGS sequence"/>
</dbReference>
<gene>
    <name evidence="1" type="ORF">BKA59DRAFT_446293</name>
</gene>
<proteinExistence type="predicted"/>
<sequence>MSVTVTTAQPNTRISEVQGLGGLEIPEFDPDIHLAYQPPVQRHTFQDLGLPQPQNSPDLCYTEPFQLFSEEGVRILRREMLSREMLDKYLRSWDRAPAYMAGHEKTAKFTLQAWQHPVTQAALDKAAGFSLRLLRREADLGLVNIQLGPEGLAGVYTLTETPSPPLSHGSMSKSNYDDIPVDSWHKDQVPVVCVVMLSDTRGMVGGETAIKTGDGSIAKVKSPTIGGAVIMQGGCTEHAALRAVNVPERISMVSSYAFADPNLDDQYTSLRSVDLANDHLPSFCNLFLQEKLIRLRGRVDTVLETLLQKEKNGDTIERVEFERWVMEQTRFLRHSAWEMYKRVPHYLGKDVPEDAFQQYLR</sequence>
<reference evidence="1" key="1">
    <citation type="journal article" date="2021" name="Nat. Commun.">
        <title>Genetic determinants of endophytism in the Arabidopsis root mycobiome.</title>
        <authorList>
            <person name="Mesny F."/>
            <person name="Miyauchi S."/>
            <person name="Thiergart T."/>
            <person name="Pickel B."/>
            <person name="Atanasova L."/>
            <person name="Karlsson M."/>
            <person name="Huettel B."/>
            <person name="Barry K.W."/>
            <person name="Haridas S."/>
            <person name="Chen C."/>
            <person name="Bauer D."/>
            <person name="Andreopoulos W."/>
            <person name="Pangilinan J."/>
            <person name="LaButti K."/>
            <person name="Riley R."/>
            <person name="Lipzen A."/>
            <person name="Clum A."/>
            <person name="Drula E."/>
            <person name="Henrissat B."/>
            <person name="Kohler A."/>
            <person name="Grigoriev I.V."/>
            <person name="Martin F.M."/>
            <person name="Hacquard S."/>
        </authorList>
    </citation>
    <scope>NUCLEOTIDE SEQUENCE</scope>
    <source>
        <strain evidence="1">MPI-SDFR-AT-0068</strain>
    </source>
</reference>
<accession>A0A8K0RJG8</accession>
<dbReference type="EMBL" id="JAGPXF010000008">
    <property type="protein sequence ID" value="KAH7232791.1"/>
    <property type="molecule type" value="Genomic_DNA"/>
</dbReference>
<keyword evidence="2" id="KW-1185">Reference proteome</keyword>